<proteinExistence type="predicted"/>
<keyword evidence="2" id="KW-1133">Transmembrane helix</keyword>
<name>A0AA45WIQ2_9BACL</name>
<keyword evidence="2" id="KW-0472">Membrane</keyword>
<evidence type="ECO:0000313" key="4">
    <source>
        <dbReference type="Proteomes" id="UP001157946"/>
    </source>
</evidence>
<dbReference type="AlphaFoldDB" id="A0AA45WIQ2"/>
<dbReference type="EMBL" id="FXTU01000001">
    <property type="protein sequence ID" value="SMP00846.1"/>
    <property type="molecule type" value="Genomic_DNA"/>
</dbReference>
<reference evidence="3" key="1">
    <citation type="submission" date="2017-05" db="EMBL/GenBank/DDBJ databases">
        <authorList>
            <person name="Varghese N."/>
            <person name="Submissions S."/>
        </authorList>
    </citation>
    <scope>NUCLEOTIDE SEQUENCE</scope>
    <source>
        <strain evidence="3">DSM 45262</strain>
    </source>
</reference>
<accession>A0AA45WIQ2</accession>
<keyword evidence="1" id="KW-0175">Coiled coil</keyword>
<feature type="coiled-coil region" evidence="1">
    <location>
        <begin position="110"/>
        <end position="191"/>
    </location>
</feature>
<keyword evidence="4" id="KW-1185">Reference proteome</keyword>
<evidence type="ECO:0000256" key="2">
    <source>
        <dbReference type="SAM" id="Phobius"/>
    </source>
</evidence>
<keyword evidence="2" id="KW-0812">Transmembrane</keyword>
<protein>
    <submittedName>
        <fullName evidence="3">Uncharacterized protein</fullName>
    </submittedName>
</protein>
<evidence type="ECO:0000256" key="1">
    <source>
        <dbReference type="SAM" id="Coils"/>
    </source>
</evidence>
<comment type="caution">
    <text evidence="3">The sequence shown here is derived from an EMBL/GenBank/DDBJ whole genome shotgun (WGS) entry which is preliminary data.</text>
</comment>
<dbReference type="RefSeq" id="WP_102991582.1">
    <property type="nucleotide sequence ID" value="NZ_FXTU01000001.1"/>
</dbReference>
<sequence length="224" mass="26464">MRLFERFGKQGRDAVDELQEVYEEMVQLHNRLEACEREWARLRDVDEQLREAEFVRHSAKAVSDKLNEVYRDVQLISEAIRTDDRETRRFVVQQVHQMESLANQTIVESKEALATEVAALKAELQKWIDETQAEWRAGVEAEWQERMSRLEEKQNQLESTMQSLQDQLREQQKKEQALDDLATKLAQKEEDWENRLKRRGRLVMIAILVCFALSVWSLYASLIA</sequence>
<organism evidence="3 4">
    <name type="scientific">Laceyella tengchongensis</name>
    <dbReference type="NCBI Taxonomy" id="574699"/>
    <lineage>
        <taxon>Bacteria</taxon>
        <taxon>Bacillati</taxon>
        <taxon>Bacillota</taxon>
        <taxon>Bacilli</taxon>
        <taxon>Bacillales</taxon>
        <taxon>Thermoactinomycetaceae</taxon>
        <taxon>Laceyella</taxon>
    </lineage>
</organism>
<evidence type="ECO:0000313" key="3">
    <source>
        <dbReference type="EMBL" id="SMP00846.1"/>
    </source>
</evidence>
<feature type="transmembrane region" description="Helical" evidence="2">
    <location>
        <begin position="202"/>
        <end position="222"/>
    </location>
</feature>
<gene>
    <name evidence="3" type="ORF">SAMN06265361_101167</name>
</gene>
<dbReference type="Proteomes" id="UP001157946">
    <property type="component" value="Unassembled WGS sequence"/>
</dbReference>